<comment type="cofactor">
    <cofactor evidence="1">
        <name>Zn(2+)</name>
        <dbReference type="ChEBI" id="CHEBI:29105"/>
    </cofactor>
</comment>
<feature type="chain" id="PRO_5046405327" evidence="10">
    <location>
        <begin position="24"/>
        <end position="777"/>
    </location>
</feature>
<dbReference type="Gene3D" id="3.40.390.10">
    <property type="entry name" value="Collagenase (Catalytic Domain)"/>
    <property type="match status" value="1"/>
</dbReference>
<dbReference type="PIRSF" id="PIRSF007519">
    <property type="entry name" value="Protease_InhA"/>
    <property type="match status" value="1"/>
</dbReference>
<evidence type="ECO:0000256" key="4">
    <source>
        <dbReference type="ARBA" id="ARBA00022670"/>
    </source>
</evidence>
<name>A0ABX7P9M0_9BACT</name>
<dbReference type="SUPFAM" id="SSF55486">
    <property type="entry name" value="Metalloproteases ('zincins'), catalytic domain"/>
    <property type="match status" value="1"/>
</dbReference>
<dbReference type="Pfam" id="PF20773">
    <property type="entry name" value="InhA-like_MAM"/>
    <property type="match status" value="1"/>
</dbReference>
<dbReference type="InterPro" id="IPR012300">
    <property type="entry name" value="Pept_M6_InhA"/>
</dbReference>
<evidence type="ECO:0000259" key="11">
    <source>
        <dbReference type="Pfam" id="PF05547"/>
    </source>
</evidence>
<evidence type="ECO:0000256" key="7">
    <source>
        <dbReference type="ARBA" id="ARBA00022801"/>
    </source>
</evidence>
<dbReference type="Pfam" id="PF05547">
    <property type="entry name" value="Peptidase_M6"/>
    <property type="match status" value="1"/>
</dbReference>
<keyword evidence="14" id="KW-1185">Reference proteome</keyword>
<evidence type="ECO:0000256" key="9">
    <source>
        <dbReference type="ARBA" id="ARBA00023049"/>
    </source>
</evidence>
<evidence type="ECO:0000259" key="12">
    <source>
        <dbReference type="Pfam" id="PF20774"/>
    </source>
</evidence>
<keyword evidence="6 10" id="KW-0732">Signal</keyword>
<keyword evidence="8" id="KW-0862">Zinc</keyword>
<evidence type="ECO:0000256" key="6">
    <source>
        <dbReference type="ARBA" id="ARBA00022729"/>
    </source>
</evidence>
<keyword evidence="4" id="KW-0645">Protease</keyword>
<dbReference type="PANTHER" id="PTHR13062:SF12">
    <property type="entry name" value="ALPHA-2-MACROGLOBULIN DOMAIN-CONTAINING PROTEIN"/>
    <property type="match status" value="1"/>
</dbReference>
<dbReference type="InterPro" id="IPR024079">
    <property type="entry name" value="MetalloPept_cat_dom_sf"/>
</dbReference>
<reference evidence="13 14" key="1">
    <citation type="submission" date="2021-02" db="EMBL/GenBank/DDBJ databases">
        <title>De Novo genome assembly of isolated myxobacteria.</title>
        <authorList>
            <person name="Stevens D.C."/>
        </authorList>
    </citation>
    <scope>NUCLEOTIDE SEQUENCE [LARGE SCALE GENOMIC DNA]</scope>
    <source>
        <strain evidence="14">SCPEA02</strain>
    </source>
</reference>
<dbReference type="EMBL" id="CP071090">
    <property type="protein sequence ID" value="QSQ27219.1"/>
    <property type="molecule type" value="Genomic_DNA"/>
</dbReference>
<dbReference type="InterPro" id="IPR008757">
    <property type="entry name" value="Peptidase_M6-like_domain"/>
</dbReference>
<evidence type="ECO:0000256" key="1">
    <source>
        <dbReference type="ARBA" id="ARBA00001947"/>
    </source>
</evidence>
<keyword evidence="5" id="KW-0479">Metal-binding</keyword>
<evidence type="ECO:0000256" key="3">
    <source>
        <dbReference type="ARBA" id="ARBA00022525"/>
    </source>
</evidence>
<dbReference type="PANTHER" id="PTHR13062">
    <property type="entry name" value="COLLAGENASE"/>
    <property type="match status" value="1"/>
</dbReference>
<evidence type="ECO:0000256" key="8">
    <source>
        <dbReference type="ARBA" id="ARBA00022833"/>
    </source>
</evidence>
<feature type="domain" description="Peptidase M6-like" evidence="11">
    <location>
        <begin position="86"/>
        <end position="400"/>
    </location>
</feature>
<dbReference type="Pfam" id="PF20774">
    <property type="entry name" value="InhA-like_VEG"/>
    <property type="match status" value="1"/>
</dbReference>
<dbReference type="NCBIfam" id="TIGR03296">
    <property type="entry name" value="M6dom_TIGR03296"/>
    <property type="match status" value="1"/>
</dbReference>
<proteinExistence type="predicted"/>
<dbReference type="Proteomes" id="UP000662747">
    <property type="component" value="Chromosome"/>
</dbReference>
<gene>
    <name evidence="13" type="ORF">JY651_20905</name>
</gene>
<feature type="signal peptide" evidence="10">
    <location>
        <begin position="1"/>
        <end position="23"/>
    </location>
</feature>
<sequence length="777" mass="86681">MKSGTQWLKWGLVALTVTPAAWAKDPYKEAETITPGVVSLTRRGGSDDVPHAQGERQRQLRAEALKDKVEGRAKGRVHEVSRGRYVELELERTDRIFVVLVEYGDQVHPVYGDPATNPGGDVPGPLHNQLVQPDRAVNNTTIWQADYNRAHYEQLYFGTGPGVDSVATYYRTQSSGRYTVDGVVHDWVRVPYNGARYGHNLCGRTICSSTGVWPLVADAINAWTADQLAAGKTPEQIKAYLDTFDVWDRYDYDHDGNFDEPDGYIDHFQIVHAGEGEETGGGAQGQNAVWSHRHFAFSNGGGYGGNGPAYNPNGGTRFGPVDKWVGDYTIQPENGGLGVFAHEFGHDLGLPDHYDTASGWGNDTAFWSVMGHGGYLGDGTVDTGSRPGDMFAWDKLQLGWLNYDEAKAGERSSHKLGPAEFNTKDAQALLVTLPPQAVDHPTTPPFAGSHTWYSGDGDNLDRSMVRTVRLPRARSVSLQFQTWFDIEQDWDYAYVSVSTDGEHFDNLPSTITTTTNPNEQNFGNGITGASGGWVPVTFDLTPYAGRTIQLRFRYWTDAAEARPGFQVDALSITADGRTVFSDGAEKAPNGWTLSGFQQHDGQHIYFDHYYLAEYRQYRLYDEGLQTGPYQYPYGDLGLYDYVEHYPYEQGLLITYWNTRFNNNQVSLHPGQGRILPVDARPVATLDGSGWYWDTFIQLRDATFGLSPTQALSLKTPWGPRVDVPSLPAEPVFNDLNPYWFPETYWMGVQVPPTGTTIEVVKEKEDGRYMRVRVRPAR</sequence>
<keyword evidence="3" id="KW-0964">Secreted</keyword>
<keyword evidence="9" id="KW-0482">Metalloprotease</keyword>
<dbReference type="RefSeq" id="WP_206728746.1">
    <property type="nucleotide sequence ID" value="NZ_CP071090.1"/>
</dbReference>
<evidence type="ECO:0000256" key="5">
    <source>
        <dbReference type="ARBA" id="ARBA00022723"/>
    </source>
</evidence>
<organism evidence="13 14">
    <name type="scientific">Pyxidicoccus parkwayensis</name>
    <dbReference type="NCBI Taxonomy" id="2813578"/>
    <lineage>
        <taxon>Bacteria</taxon>
        <taxon>Pseudomonadati</taxon>
        <taxon>Myxococcota</taxon>
        <taxon>Myxococcia</taxon>
        <taxon>Myxococcales</taxon>
        <taxon>Cystobacterineae</taxon>
        <taxon>Myxococcaceae</taxon>
        <taxon>Pyxidicoccus</taxon>
    </lineage>
</organism>
<evidence type="ECO:0000313" key="13">
    <source>
        <dbReference type="EMBL" id="QSQ27219.1"/>
    </source>
</evidence>
<protein>
    <submittedName>
        <fullName evidence="13">Immune inhibitor A</fullName>
    </submittedName>
</protein>
<feature type="domain" description="Immune inhibitor A-like metallopeptidase VEG" evidence="12">
    <location>
        <begin position="607"/>
        <end position="770"/>
    </location>
</feature>
<evidence type="ECO:0000256" key="2">
    <source>
        <dbReference type="ARBA" id="ARBA00004613"/>
    </source>
</evidence>
<comment type="subcellular location">
    <subcellularLocation>
        <location evidence="2">Secreted</location>
    </subcellularLocation>
</comment>
<evidence type="ECO:0000313" key="14">
    <source>
        <dbReference type="Proteomes" id="UP000662747"/>
    </source>
</evidence>
<accession>A0ABX7P9M0</accession>
<keyword evidence="7" id="KW-0378">Hydrolase</keyword>
<dbReference type="InterPro" id="IPR048665">
    <property type="entry name" value="InhA-like_VEG"/>
</dbReference>
<evidence type="ECO:0000256" key="10">
    <source>
        <dbReference type="SAM" id="SignalP"/>
    </source>
</evidence>